<protein>
    <submittedName>
        <fullName evidence="7">MFS transporter</fullName>
    </submittedName>
</protein>
<evidence type="ECO:0000256" key="1">
    <source>
        <dbReference type="ARBA" id="ARBA00004651"/>
    </source>
</evidence>
<dbReference type="InterPro" id="IPR036259">
    <property type="entry name" value="MFS_trans_sf"/>
</dbReference>
<feature type="transmembrane region" description="Helical" evidence="6">
    <location>
        <begin position="78"/>
        <end position="99"/>
    </location>
</feature>
<dbReference type="KEGG" id="tvl:FAZ95_37160"/>
<evidence type="ECO:0000313" key="8">
    <source>
        <dbReference type="Proteomes" id="UP000298656"/>
    </source>
</evidence>
<gene>
    <name evidence="7" type="ORF">FAZ95_37160</name>
</gene>
<evidence type="ECO:0000256" key="2">
    <source>
        <dbReference type="ARBA" id="ARBA00022475"/>
    </source>
</evidence>
<proteinExistence type="predicted"/>
<keyword evidence="2" id="KW-1003">Cell membrane</keyword>
<dbReference type="PANTHER" id="PTHR23513">
    <property type="entry name" value="INTEGRAL MEMBRANE EFFLUX PROTEIN-RELATED"/>
    <property type="match status" value="1"/>
</dbReference>
<evidence type="ECO:0000256" key="4">
    <source>
        <dbReference type="ARBA" id="ARBA00022989"/>
    </source>
</evidence>
<dbReference type="PANTHER" id="PTHR23513:SF6">
    <property type="entry name" value="MAJOR FACILITATOR SUPERFAMILY ASSOCIATED DOMAIN-CONTAINING PROTEIN"/>
    <property type="match status" value="1"/>
</dbReference>
<keyword evidence="3 6" id="KW-0812">Transmembrane</keyword>
<dbReference type="Gene3D" id="1.20.1250.20">
    <property type="entry name" value="MFS general substrate transporter like domains"/>
    <property type="match status" value="1"/>
</dbReference>
<keyword evidence="5 6" id="KW-0472">Membrane</keyword>
<comment type="subcellular location">
    <subcellularLocation>
        <location evidence="1">Cell membrane</location>
        <topology evidence="1">Multi-pass membrane protein</topology>
    </subcellularLocation>
</comment>
<dbReference type="InterPro" id="IPR011701">
    <property type="entry name" value="MFS"/>
</dbReference>
<evidence type="ECO:0000256" key="5">
    <source>
        <dbReference type="ARBA" id="ARBA00023136"/>
    </source>
</evidence>
<feature type="transmembrane region" description="Helical" evidence="6">
    <location>
        <begin position="382"/>
        <end position="403"/>
    </location>
</feature>
<evidence type="ECO:0000256" key="3">
    <source>
        <dbReference type="ARBA" id="ARBA00022692"/>
    </source>
</evidence>
<dbReference type="OrthoDB" id="3332648at2"/>
<feature type="transmembrane region" description="Helical" evidence="6">
    <location>
        <begin position="342"/>
        <end position="362"/>
    </location>
</feature>
<dbReference type="AlphaFoldDB" id="A0A4P8J683"/>
<feature type="transmembrane region" description="Helical" evidence="6">
    <location>
        <begin position="409"/>
        <end position="430"/>
    </location>
</feature>
<feature type="transmembrane region" description="Helical" evidence="6">
    <location>
        <begin position="316"/>
        <end position="336"/>
    </location>
</feature>
<dbReference type="EMBL" id="CP040078">
    <property type="protein sequence ID" value="QCP54519.1"/>
    <property type="molecule type" value="Genomic_DNA"/>
</dbReference>
<keyword evidence="4 6" id="KW-1133">Transmembrane helix</keyword>
<dbReference type="CDD" id="cd06173">
    <property type="entry name" value="MFS_MefA_like"/>
    <property type="match status" value="1"/>
</dbReference>
<evidence type="ECO:0000313" key="7">
    <source>
        <dbReference type="EMBL" id="QCP54519.1"/>
    </source>
</evidence>
<organism evidence="7 8">
    <name type="scientific">Trinickia violacea</name>
    <dbReference type="NCBI Taxonomy" id="2571746"/>
    <lineage>
        <taxon>Bacteria</taxon>
        <taxon>Pseudomonadati</taxon>
        <taxon>Pseudomonadota</taxon>
        <taxon>Betaproteobacteria</taxon>
        <taxon>Burkholderiales</taxon>
        <taxon>Burkholderiaceae</taxon>
        <taxon>Trinickia</taxon>
    </lineage>
</organism>
<feature type="transmembrane region" description="Helical" evidence="6">
    <location>
        <begin position="254"/>
        <end position="277"/>
    </location>
</feature>
<reference evidence="7 8" key="1">
    <citation type="submission" date="2019-05" db="EMBL/GenBank/DDBJ databases">
        <title>Burkholderia sp. DHOD12, isolated from subtropical forest soil.</title>
        <authorList>
            <person name="Gao Z.-H."/>
            <person name="Qiu L.-H."/>
        </authorList>
    </citation>
    <scope>NUCLEOTIDE SEQUENCE [LARGE SCALE GENOMIC DNA]</scope>
    <source>
        <strain evidence="7 8">DHOD12</strain>
    </source>
</reference>
<dbReference type="Proteomes" id="UP000298656">
    <property type="component" value="Chromosome 2"/>
</dbReference>
<accession>A0A4P8J683</accession>
<evidence type="ECO:0000256" key="6">
    <source>
        <dbReference type="SAM" id="Phobius"/>
    </source>
</evidence>
<feature type="transmembrane region" description="Helical" evidence="6">
    <location>
        <begin position="289"/>
        <end position="309"/>
    </location>
</feature>
<sequence>MNSFSRAGPRVPRCTSSTSTFIHASVRWKLKRKGRMLKHLRSGEPMTRIVWGLMLSLIAEQTVLFAVPLLIYERSRSVSWSGAAFALEWLPALVAYPFAGLMADRFGGPRLYRYANTARVVCLLIAAAACAIWPHFIVPLLMANGVLLSVLIAPNRMAIQKTIATAGPDDQLAHRQSQLQNVELLSMAAGPGIAAGVARIVGKLPLFLVAAGAFALAVICWRGLKQRGAPSVPQRTSALADLGLGWRILFETRAVILLACVVFSINFVFAVALSANAYMITGVFSAPDFVVGLMSGGAGALGLINMMLVPRLLKAWTVYHLGAGGFALFGAGLIAMGLAPNVWSYAVAYLAGMAGVTLFNVFNRTERVQAIGKEHLGKVSGVFYLVNGFSYPLGGIVTASLGARFGVQPVLLSISSLVVLVCIPTLWATIRQSINRTATISAEPCQVD</sequence>
<keyword evidence="8" id="KW-1185">Reference proteome</keyword>
<dbReference type="GO" id="GO:0005886">
    <property type="term" value="C:plasma membrane"/>
    <property type="evidence" value="ECO:0007669"/>
    <property type="project" value="UniProtKB-SubCell"/>
</dbReference>
<feature type="transmembrane region" description="Helical" evidence="6">
    <location>
        <begin position="49"/>
        <end position="72"/>
    </location>
</feature>
<dbReference type="Pfam" id="PF07690">
    <property type="entry name" value="MFS_1"/>
    <property type="match status" value="1"/>
</dbReference>
<dbReference type="SUPFAM" id="SSF103473">
    <property type="entry name" value="MFS general substrate transporter"/>
    <property type="match status" value="1"/>
</dbReference>
<feature type="transmembrane region" description="Helical" evidence="6">
    <location>
        <begin position="120"/>
        <end position="142"/>
    </location>
</feature>
<dbReference type="GO" id="GO:0022857">
    <property type="term" value="F:transmembrane transporter activity"/>
    <property type="evidence" value="ECO:0007669"/>
    <property type="project" value="InterPro"/>
</dbReference>
<feature type="transmembrane region" description="Helical" evidence="6">
    <location>
        <begin position="204"/>
        <end position="224"/>
    </location>
</feature>
<name>A0A4P8J683_9BURK</name>